<reference evidence="2" key="1">
    <citation type="submission" date="2015-10" db="EMBL/GenBank/DDBJ databases">
        <title>Draft Genome Sequences of 11 Lactococcus lactis subspecies cremoris strains.</title>
        <authorList>
            <person name="Wels M."/>
            <person name="Backus L."/>
            <person name="Boekhorst J."/>
            <person name="Dijkstra A."/>
            <person name="Beerthuizen M."/>
            <person name="Kelly W."/>
            <person name="Siezen R."/>
            <person name="Bachmann H."/>
            <person name="Van Hijum S."/>
        </authorList>
    </citation>
    <scope>NUCLEOTIDE SEQUENCE [LARGE SCALE GENOMIC DNA]</scope>
    <source>
        <strain evidence="2">M20</strain>
    </source>
</reference>
<name>A0A0V8EBQ0_LACLL</name>
<protein>
    <submittedName>
        <fullName evidence="1">Uncharacterized protein</fullName>
    </submittedName>
</protein>
<comment type="caution">
    <text evidence="1">The sequence shown here is derived from an EMBL/GenBank/DDBJ whole genome shotgun (WGS) entry which is preliminary data.</text>
</comment>
<gene>
    <name evidence="1" type="ORF">M20_0300</name>
</gene>
<dbReference type="EMBL" id="LKLU01000007">
    <property type="protein sequence ID" value="KSU23229.1"/>
    <property type="molecule type" value="Genomic_DNA"/>
</dbReference>
<sequence>MEILIVRPFYLLKFLSEEHFYFQASGILLTKKVKKKLGQKRLSENVF</sequence>
<evidence type="ECO:0000313" key="1">
    <source>
        <dbReference type="EMBL" id="KSU23229.1"/>
    </source>
</evidence>
<dbReference type="AlphaFoldDB" id="A0A0V8EBQ0"/>
<accession>A0A0V8EBQ0</accession>
<proteinExistence type="predicted"/>
<organism evidence="1 2">
    <name type="scientific">Lactococcus lactis subsp. lactis</name>
    <name type="common">Streptococcus lactis</name>
    <dbReference type="NCBI Taxonomy" id="1360"/>
    <lineage>
        <taxon>Bacteria</taxon>
        <taxon>Bacillati</taxon>
        <taxon>Bacillota</taxon>
        <taxon>Bacilli</taxon>
        <taxon>Lactobacillales</taxon>
        <taxon>Streptococcaceae</taxon>
        <taxon>Lactococcus</taxon>
    </lineage>
</organism>
<dbReference type="Proteomes" id="UP000053719">
    <property type="component" value="Unassembled WGS sequence"/>
</dbReference>
<evidence type="ECO:0000313" key="2">
    <source>
        <dbReference type="Proteomes" id="UP000053719"/>
    </source>
</evidence>